<dbReference type="RefSeq" id="XP_018151462.1">
    <property type="nucleotide sequence ID" value="XM_018309144.1"/>
</dbReference>
<keyword evidence="5" id="KW-1185">Reference proteome</keyword>
<keyword evidence="1" id="KW-0812">Transmembrane</keyword>
<dbReference type="InterPro" id="IPR011042">
    <property type="entry name" value="6-blade_b-propeller_TolB-like"/>
</dbReference>
<organism evidence="4 5">
    <name type="scientific">Colletotrichum higginsianum (strain IMI 349063)</name>
    <name type="common">Crucifer anthracnose fungus</name>
    <dbReference type="NCBI Taxonomy" id="759273"/>
    <lineage>
        <taxon>Eukaryota</taxon>
        <taxon>Fungi</taxon>
        <taxon>Dikarya</taxon>
        <taxon>Ascomycota</taxon>
        <taxon>Pezizomycotina</taxon>
        <taxon>Sordariomycetes</taxon>
        <taxon>Hypocreomycetidae</taxon>
        <taxon>Glomerellales</taxon>
        <taxon>Glomerellaceae</taxon>
        <taxon>Colletotrichum</taxon>
        <taxon>Colletotrichum destructivum species complex</taxon>
    </lineage>
</organism>
<evidence type="ECO:0000256" key="1">
    <source>
        <dbReference type="SAM" id="Phobius"/>
    </source>
</evidence>
<name>A0A1B7XT90_COLHI</name>
<sequence length="474" mass="51345">MTSLLVLVSLAITQLLSTLAQECRNQLKPVYRTPIAADGWTFRLVSNGFDRPRSILFDHLGAILLVDARSGIKHLRLTDDGGTCLYVAEERIVIESLDLNHGIALSPDGKTLYASTVDKVYAWSYDAIEGVVNDSNRTLVANMSNTGHTTRTLPLSNKKPGIILVSRGSAANIDQDAARQETGHSQLRAFDIGNLGENSQPFDFTIHGTMLEWGLRNSVGIAEEPVTGGIWTVENSADQLRRNGVDIHRDNPAEELNFHGYLDNSAEKRSRGVTTATQTALRCDKGGMNTGEQFTLTSLRTLNDTTCAFSHVPPRLSFQAHTAPLDIKFTPSGSEAFVTFHGSWNRDEPVGYKLSSIPFTNGMPTEPADSRTPLTDVLTNADINDCPDNYFRPVGLAWDSRQRLFMTSDATGELYVLQRTDVLASASSPAVPISTSSQGTPEVPSSPIFVGGLAMSAALALGGFGIFGFPLGLR</sequence>
<feature type="chain" id="PRO_5008601040" evidence="2">
    <location>
        <begin position="21"/>
        <end position="474"/>
    </location>
</feature>
<comment type="caution">
    <text evidence="4">The sequence shown here is derived from an EMBL/GenBank/DDBJ whole genome shotgun (WGS) entry which is preliminary data.</text>
</comment>
<evidence type="ECO:0000313" key="5">
    <source>
        <dbReference type="Proteomes" id="UP000092177"/>
    </source>
</evidence>
<dbReference type="InterPro" id="IPR011041">
    <property type="entry name" value="Quinoprot_gluc/sorb_DH_b-prop"/>
</dbReference>
<keyword evidence="1" id="KW-1133">Transmembrane helix</keyword>
<dbReference type="KEGG" id="chig:CH63R_14170"/>
<gene>
    <name evidence="4" type="ORF">CH63R_14170</name>
</gene>
<proteinExistence type="predicted"/>
<reference evidence="5" key="1">
    <citation type="journal article" date="2017" name="BMC Genomics">
        <title>Gapless genome assembly of Colletotrichum higginsianum reveals chromosome structure and association of transposable elements with secondary metabolite gene clusters.</title>
        <authorList>
            <person name="Dallery J.-F."/>
            <person name="Lapalu N."/>
            <person name="Zampounis A."/>
            <person name="Pigne S."/>
            <person name="Luyten I."/>
            <person name="Amselem J."/>
            <person name="Wittenberg A.H.J."/>
            <person name="Zhou S."/>
            <person name="de Queiroz M.V."/>
            <person name="Robin G.P."/>
            <person name="Auger A."/>
            <person name="Hainaut M."/>
            <person name="Henrissat B."/>
            <person name="Kim K.-T."/>
            <person name="Lee Y.-H."/>
            <person name="Lespinet O."/>
            <person name="Schwartz D.C."/>
            <person name="Thon M.R."/>
            <person name="O'Connell R.J."/>
        </authorList>
    </citation>
    <scope>NUCLEOTIDE SEQUENCE [LARGE SCALE GENOMIC DNA]</scope>
    <source>
        <strain evidence="5">IMI 349063</strain>
    </source>
</reference>
<dbReference type="EMBL" id="LTAN01000010">
    <property type="protein sequence ID" value="OBR02944.1"/>
    <property type="molecule type" value="Genomic_DNA"/>
</dbReference>
<feature type="domain" description="Pyrroloquinoline quinone-dependent pyranose dehydrogenase beta-propeller" evidence="3">
    <location>
        <begin position="35"/>
        <end position="419"/>
    </location>
</feature>
<feature type="signal peptide" evidence="2">
    <location>
        <begin position="1"/>
        <end position="20"/>
    </location>
</feature>
<dbReference type="GeneID" id="28873251"/>
<dbReference type="Gene3D" id="2.120.10.30">
    <property type="entry name" value="TolB, C-terminal domain"/>
    <property type="match status" value="1"/>
</dbReference>
<feature type="transmembrane region" description="Helical" evidence="1">
    <location>
        <begin position="448"/>
        <end position="473"/>
    </location>
</feature>
<dbReference type="VEuPathDB" id="FungiDB:CH63R_14170"/>
<dbReference type="SUPFAM" id="SSF50952">
    <property type="entry name" value="Soluble quinoprotein glucose dehydrogenase"/>
    <property type="match status" value="1"/>
</dbReference>
<protein>
    <submittedName>
        <fullName evidence="4">Glucose sorbosone dehydrogenase</fullName>
    </submittedName>
</protein>
<dbReference type="InterPro" id="IPR054539">
    <property type="entry name" value="Beta-prop_PDH"/>
</dbReference>
<accession>A0A1B7XT90</accession>
<keyword evidence="2" id="KW-0732">Signal</keyword>
<dbReference type="AlphaFoldDB" id="A0A1B7XT90"/>
<dbReference type="OrthoDB" id="507128at2759"/>
<dbReference type="Pfam" id="PF22807">
    <property type="entry name" value="TrAA12"/>
    <property type="match status" value="1"/>
</dbReference>
<evidence type="ECO:0000259" key="3">
    <source>
        <dbReference type="Pfam" id="PF22807"/>
    </source>
</evidence>
<dbReference type="Proteomes" id="UP000092177">
    <property type="component" value="Chromosome 10"/>
</dbReference>
<evidence type="ECO:0000313" key="4">
    <source>
        <dbReference type="EMBL" id="OBR02944.1"/>
    </source>
</evidence>
<keyword evidence="1" id="KW-0472">Membrane</keyword>
<evidence type="ECO:0000256" key="2">
    <source>
        <dbReference type="SAM" id="SignalP"/>
    </source>
</evidence>